<dbReference type="PANTHER" id="PTHR27006:SF601">
    <property type="entry name" value="PROTEIN KINASE DOMAIN-CONTAINING PROTEIN"/>
    <property type="match status" value="1"/>
</dbReference>
<dbReference type="FunFam" id="1.10.510.10:FF:001023">
    <property type="entry name" value="Os07g0541700 protein"/>
    <property type="match status" value="1"/>
</dbReference>
<dbReference type="AlphaFoldDB" id="A0A5J9UJ75"/>
<dbReference type="InterPro" id="IPR008266">
    <property type="entry name" value="Tyr_kinase_AS"/>
</dbReference>
<dbReference type="InterPro" id="IPR059179">
    <property type="entry name" value="MLKL-like_MCAfunc"/>
</dbReference>
<evidence type="ECO:0000313" key="12">
    <source>
        <dbReference type="Proteomes" id="UP000324897"/>
    </source>
</evidence>
<feature type="region of interest" description="Disordered" evidence="9">
    <location>
        <begin position="458"/>
        <end position="483"/>
    </location>
</feature>
<comment type="catalytic activity">
    <reaction evidence="7">
        <text>L-threonyl-[protein] + ATP = O-phospho-L-threonyl-[protein] + ADP + H(+)</text>
        <dbReference type="Rhea" id="RHEA:46608"/>
        <dbReference type="Rhea" id="RHEA-COMP:11060"/>
        <dbReference type="Rhea" id="RHEA-COMP:11605"/>
        <dbReference type="ChEBI" id="CHEBI:15378"/>
        <dbReference type="ChEBI" id="CHEBI:30013"/>
        <dbReference type="ChEBI" id="CHEBI:30616"/>
        <dbReference type="ChEBI" id="CHEBI:61977"/>
        <dbReference type="ChEBI" id="CHEBI:456216"/>
        <dbReference type="EC" id="2.7.11.1"/>
    </reaction>
</comment>
<evidence type="ECO:0000256" key="6">
    <source>
        <dbReference type="ARBA" id="ARBA00022840"/>
    </source>
</evidence>
<dbReference type="GO" id="GO:0005524">
    <property type="term" value="F:ATP binding"/>
    <property type="evidence" value="ECO:0007669"/>
    <property type="project" value="UniProtKB-KW"/>
</dbReference>
<protein>
    <recommendedName>
        <fullName evidence="1">non-specific serine/threonine protein kinase</fullName>
        <ecNumber evidence="1">2.7.11.1</ecNumber>
    </recommendedName>
</protein>
<feature type="non-terminal residue" evidence="11">
    <location>
        <position position="1"/>
    </location>
</feature>
<evidence type="ECO:0000256" key="1">
    <source>
        <dbReference type="ARBA" id="ARBA00012513"/>
    </source>
</evidence>
<dbReference type="PROSITE" id="PS00109">
    <property type="entry name" value="PROTEIN_KINASE_TYR"/>
    <property type="match status" value="1"/>
</dbReference>
<dbReference type="InterPro" id="IPR054000">
    <property type="entry name" value="MLKL_N"/>
</dbReference>
<dbReference type="Gramene" id="TVU23606">
    <property type="protein sequence ID" value="TVU23606"/>
    <property type="gene ID" value="EJB05_25981"/>
</dbReference>
<feature type="domain" description="Protein kinase" evidence="10">
    <location>
        <begin position="144"/>
        <end position="461"/>
    </location>
</feature>
<dbReference type="PANTHER" id="PTHR27006">
    <property type="entry name" value="PROMASTIGOTE SURFACE ANTIGEN PROTEIN PSA"/>
    <property type="match status" value="1"/>
</dbReference>
<dbReference type="Pfam" id="PF22215">
    <property type="entry name" value="MLKL_N"/>
    <property type="match status" value="1"/>
</dbReference>
<dbReference type="Gene3D" id="3.30.200.20">
    <property type="entry name" value="Phosphorylase Kinase, domain 1"/>
    <property type="match status" value="1"/>
</dbReference>
<comment type="caution">
    <text evidence="11">The sequence shown here is derived from an EMBL/GenBank/DDBJ whole genome shotgun (WGS) entry which is preliminary data.</text>
</comment>
<reference evidence="11 12" key="1">
    <citation type="journal article" date="2019" name="Sci. Rep.">
        <title>A high-quality genome of Eragrostis curvula grass provides insights into Poaceae evolution and supports new strategies to enhance forage quality.</title>
        <authorList>
            <person name="Carballo J."/>
            <person name="Santos B.A.C.M."/>
            <person name="Zappacosta D."/>
            <person name="Garbus I."/>
            <person name="Selva J.P."/>
            <person name="Gallo C.A."/>
            <person name="Diaz A."/>
            <person name="Albertini E."/>
            <person name="Caccamo M."/>
            <person name="Echenique V."/>
        </authorList>
    </citation>
    <scope>NUCLEOTIDE SEQUENCE [LARGE SCALE GENOMIC DNA]</scope>
    <source>
        <strain evidence="12">cv. Victoria</strain>
        <tissue evidence="11">Leaf</tissue>
    </source>
</reference>
<evidence type="ECO:0000256" key="8">
    <source>
        <dbReference type="ARBA" id="ARBA00048679"/>
    </source>
</evidence>
<accession>A0A5J9UJ75</accession>
<evidence type="ECO:0000256" key="5">
    <source>
        <dbReference type="ARBA" id="ARBA00022777"/>
    </source>
</evidence>
<evidence type="ECO:0000313" key="11">
    <source>
        <dbReference type="EMBL" id="TVU23606.1"/>
    </source>
</evidence>
<dbReference type="GO" id="GO:0004674">
    <property type="term" value="F:protein serine/threonine kinase activity"/>
    <property type="evidence" value="ECO:0007669"/>
    <property type="project" value="UniProtKB-KW"/>
</dbReference>
<evidence type="ECO:0000256" key="3">
    <source>
        <dbReference type="ARBA" id="ARBA00022679"/>
    </source>
</evidence>
<evidence type="ECO:0000256" key="7">
    <source>
        <dbReference type="ARBA" id="ARBA00047899"/>
    </source>
</evidence>
<dbReference type="CDD" id="cd21037">
    <property type="entry name" value="MLKL_NTD"/>
    <property type="match status" value="1"/>
</dbReference>
<dbReference type="Gene3D" id="1.10.510.10">
    <property type="entry name" value="Transferase(Phosphotransferase) domain 1"/>
    <property type="match status" value="1"/>
</dbReference>
<dbReference type="InterPro" id="IPR011009">
    <property type="entry name" value="Kinase-like_dom_sf"/>
</dbReference>
<keyword evidence="2" id="KW-0723">Serine/threonine-protein kinase</keyword>
<dbReference type="SUPFAM" id="SSF56112">
    <property type="entry name" value="Protein kinase-like (PK-like)"/>
    <property type="match status" value="1"/>
</dbReference>
<keyword evidence="3" id="KW-0808">Transferase</keyword>
<dbReference type="Proteomes" id="UP000324897">
    <property type="component" value="Chromosome 2"/>
</dbReference>
<dbReference type="EC" id="2.7.11.1" evidence="1"/>
<dbReference type="InterPro" id="IPR000719">
    <property type="entry name" value="Prot_kinase_dom"/>
</dbReference>
<dbReference type="GO" id="GO:0007166">
    <property type="term" value="P:cell surface receptor signaling pathway"/>
    <property type="evidence" value="ECO:0007669"/>
    <property type="project" value="InterPro"/>
</dbReference>
<dbReference type="Pfam" id="PF00069">
    <property type="entry name" value="Pkinase"/>
    <property type="match status" value="1"/>
</dbReference>
<evidence type="ECO:0000256" key="9">
    <source>
        <dbReference type="SAM" id="MobiDB-lite"/>
    </source>
</evidence>
<proteinExistence type="predicted"/>
<keyword evidence="5" id="KW-0418">Kinase</keyword>
<sequence>MADPVVTVEKIIKIGLKIKEAVDKVRQNKEACLEIRKRVLRYSTMLSQLQQRGVLHNNPEMSGALEDLAETLERALELVTACQERSTISHFVSAGDLSKQLRQMKESISEQVILSLWALNVHNTMVLLAMQDAIPLSRQSEAAIADENIIGRGGSCITFKAVLNDGNVVAVKIFPKQRKNFPMPMIDHVVKLQHKNIVKVLGYCYEFKYKQSVVPLQNSKNWCLTRWHPFSYSGTQLFRSPQLNGPVIETVYWVEECVPNGSLRDITMHGKFPLKEFILFHLLGSQLEWSSAFRIIEGVAQAVHYLHEQQIVHMDVTPSNILLDSDMNPKITDFELSIVLDADESNADEIRGTIGFFPPEYLLSCIISTKHDVYAFGATLLETLICICRSRPTRDPLYKWAWKAWQSGEVEGLLNPSLFDSSQLMEIKRCMGIGLLCIQHDRTDRPTMKDVIEMLNGDEELPTPKTPGYMVQDEGWSDGSRSP</sequence>
<name>A0A5J9UJ75_9POAL</name>
<gene>
    <name evidence="11" type="ORF">EJB05_25981</name>
</gene>
<dbReference type="OrthoDB" id="665057at2759"/>
<organism evidence="11 12">
    <name type="scientific">Eragrostis curvula</name>
    <name type="common">weeping love grass</name>
    <dbReference type="NCBI Taxonomy" id="38414"/>
    <lineage>
        <taxon>Eukaryota</taxon>
        <taxon>Viridiplantae</taxon>
        <taxon>Streptophyta</taxon>
        <taxon>Embryophyta</taxon>
        <taxon>Tracheophyta</taxon>
        <taxon>Spermatophyta</taxon>
        <taxon>Magnoliopsida</taxon>
        <taxon>Liliopsida</taxon>
        <taxon>Poales</taxon>
        <taxon>Poaceae</taxon>
        <taxon>PACMAD clade</taxon>
        <taxon>Chloridoideae</taxon>
        <taxon>Eragrostideae</taxon>
        <taxon>Eragrostidinae</taxon>
        <taxon>Eragrostis</taxon>
    </lineage>
</organism>
<evidence type="ECO:0000256" key="2">
    <source>
        <dbReference type="ARBA" id="ARBA00022527"/>
    </source>
</evidence>
<keyword evidence="4" id="KW-0547">Nucleotide-binding</keyword>
<dbReference type="InterPro" id="IPR036537">
    <property type="entry name" value="Adaptor_Cbl_N_dom_sf"/>
</dbReference>
<dbReference type="EMBL" id="RWGY01000013">
    <property type="protein sequence ID" value="TVU23606.1"/>
    <property type="molecule type" value="Genomic_DNA"/>
</dbReference>
<dbReference type="PROSITE" id="PS50011">
    <property type="entry name" value="PROTEIN_KINASE_DOM"/>
    <property type="match status" value="1"/>
</dbReference>
<keyword evidence="12" id="KW-1185">Reference proteome</keyword>
<dbReference type="Gene3D" id="1.20.930.20">
    <property type="entry name" value="Adaptor protein Cbl, N-terminal domain"/>
    <property type="match status" value="1"/>
</dbReference>
<evidence type="ECO:0000259" key="10">
    <source>
        <dbReference type="PROSITE" id="PS50011"/>
    </source>
</evidence>
<comment type="catalytic activity">
    <reaction evidence="8">
        <text>L-seryl-[protein] + ATP = O-phospho-L-seryl-[protein] + ADP + H(+)</text>
        <dbReference type="Rhea" id="RHEA:17989"/>
        <dbReference type="Rhea" id="RHEA-COMP:9863"/>
        <dbReference type="Rhea" id="RHEA-COMP:11604"/>
        <dbReference type="ChEBI" id="CHEBI:15378"/>
        <dbReference type="ChEBI" id="CHEBI:29999"/>
        <dbReference type="ChEBI" id="CHEBI:30616"/>
        <dbReference type="ChEBI" id="CHEBI:83421"/>
        <dbReference type="ChEBI" id="CHEBI:456216"/>
        <dbReference type="EC" id="2.7.11.1"/>
    </reaction>
</comment>
<evidence type="ECO:0000256" key="4">
    <source>
        <dbReference type="ARBA" id="ARBA00022741"/>
    </source>
</evidence>
<keyword evidence="6" id="KW-0067">ATP-binding</keyword>